<dbReference type="InterPro" id="IPR054491">
    <property type="entry name" value="MGH1-like_GH"/>
</dbReference>
<sequence>MKQELVNVRAGNAFALSDAQGDMEAEPHAPIGLFSFDTRFLSHWVLTVDGERLNALSRDELAYFETRFVLVPGAASHYVDADVSVIRHRSINDSFNERLTVLNHSAEPAEFTVRMEMGSDFADTSEILRPAPRRPVVVADPVHRQLRICHQRGRFTRETIVTSTAPVEVDQRGMTFRIRVAPDGEWHTDLHIAMIIHGAQGRDLRASLEFHRRHIRQDMREDLARWFDHAPQLIAEREPLMSAYRQALTDLASLRYTPLSYIERVPVGGLPWAMALYGRDAIVTCLETLPFTPELTPATLRLLALLQGGRLDDYHDEEPGKILAELRYGESAAVGEQPTTFYYGAADTTPLFVVLLDEYERWTGDVELVRQLRHPARMALDWLDEYGDSIGDGYLRYQPRNTVNGVANQTWRNSPGAIVDRHAVEPPYPRATCELQGYAYDAKVRGARLAREIWGDPGYADRLEAEAARLRERFDRDFWLPHRGYYALALTPDGQPVDALTSHLGHLLWSGIVEPKRADAVAAHLAGPELFSGWGVRTYATGQRPYNPVGAHLGAVWPSDNALVAAGLRRYGYDAEAAQVAAGIFAVAETVGGSVPEVIAGYPREITKYPVHLPATGRPQSWASGGLLMLLATMLGLRPCEENLLADPYIPDGYGRIELLDVPGRWGRADAYGRDRTTGRRVRVGGLAGERRTVG</sequence>
<evidence type="ECO:0000259" key="2">
    <source>
        <dbReference type="Pfam" id="PF22422"/>
    </source>
</evidence>
<accession>A0ABV2VJY5</accession>
<evidence type="ECO:0000313" key="3">
    <source>
        <dbReference type="EMBL" id="MEU0153126.1"/>
    </source>
</evidence>
<gene>
    <name evidence="3" type="ORF">ABZ071_14595</name>
</gene>
<dbReference type="InterPro" id="IPR012341">
    <property type="entry name" value="6hp_glycosidase-like_sf"/>
</dbReference>
<dbReference type="Pfam" id="PF22422">
    <property type="entry name" value="MGH1-like_GH"/>
    <property type="match status" value="1"/>
</dbReference>
<dbReference type="RefSeq" id="WP_355664977.1">
    <property type="nucleotide sequence ID" value="NZ_JBEXRX010000035.1"/>
</dbReference>
<organism evidence="3 4">
    <name type="scientific">Micromonospora fulviviridis</name>
    <dbReference type="NCBI Taxonomy" id="47860"/>
    <lineage>
        <taxon>Bacteria</taxon>
        <taxon>Bacillati</taxon>
        <taxon>Actinomycetota</taxon>
        <taxon>Actinomycetes</taxon>
        <taxon>Micromonosporales</taxon>
        <taxon>Micromonosporaceae</taxon>
        <taxon>Micromonospora</taxon>
    </lineage>
</organism>
<dbReference type="SUPFAM" id="SSF48208">
    <property type="entry name" value="Six-hairpin glycosidases"/>
    <property type="match status" value="1"/>
</dbReference>
<evidence type="ECO:0000259" key="1">
    <source>
        <dbReference type="Pfam" id="PF14742"/>
    </source>
</evidence>
<dbReference type="InterPro" id="IPR008928">
    <property type="entry name" value="6-hairpin_glycosidase_sf"/>
</dbReference>
<feature type="domain" description="Putative glycogen debranching enzyme N-terminal" evidence="1">
    <location>
        <begin position="10"/>
        <end position="190"/>
    </location>
</feature>
<dbReference type="Gene3D" id="1.50.10.10">
    <property type="match status" value="1"/>
</dbReference>
<dbReference type="InterPro" id="IPR032856">
    <property type="entry name" value="GDE_N_bis"/>
</dbReference>
<evidence type="ECO:0000313" key="4">
    <source>
        <dbReference type="Proteomes" id="UP001550348"/>
    </source>
</evidence>
<protein>
    <submittedName>
        <fullName evidence="3">Glycogen debranching N-terminal domain-containing protein</fullName>
    </submittedName>
</protein>
<keyword evidence="4" id="KW-1185">Reference proteome</keyword>
<reference evidence="3 4" key="1">
    <citation type="submission" date="2024-06" db="EMBL/GenBank/DDBJ databases">
        <title>The Natural Products Discovery Center: Release of the First 8490 Sequenced Strains for Exploring Actinobacteria Biosynthetic Diversity.</title>
        <authorList>
            <person name="Kalkreuter E."/>
            <person name="Kautsar S.A."/>
            <person name="Yang D."/>
            <person name="Bader C.D."/>
            <person name="Teijaro C.N."/>
            <person name="Fluegel L."/>
            <person name="Davis C.M."/>
            <person name="Simpson J.R."/>
            <person name="Lauterbach L."/>
            <person name="Steele A.D."/>
            <person name="Gui C."/>
            <person name="Meng S."/>
            <person name="Li G."/>
            <person name="Viehrig K."/>
            <person name="Ye F."/>
            <person name="Su P."/>
            <person name="Kiefer A.F."/>
            <person name="Nichols A."/>
            <person name="Cepeda A.J."/>
            <person name="Yan W."/>
            <person name="Fan B."/>
            <person name="Jiang Y."/>
            <person name="Adhikari A."/>
            <person name="Zheng C.-J."/>
            <person name="Schuster L."/>
            <person name="Cowan T.M."/>
            <person name="Smanski M.J."/>
            <person name="Chevrette M.G."/>
            <person name="De Carvalho L.P.S."/>
            <person name="Shen B."/>
        </authorList>
    </citation>
    <scope>NUCLEOTIDE SEQUENCE [LARGE SCALE GENOMIC DNA]</scope>
    <source>
        <strain evidence="3 4">NPDC006286</strain>
    </source>
</reference>
<dbReference type="EMBL" id="JBEXRX010000035">
    <property type="protein sequence ID" value="MEU0153126.1"/>
    <property type="molecule type" value="Genomic_DNA"/>
</dbReference>
<proteinExistence type="predicted"/>
<feature type="domain" description="Mannosylglycerate hydrolase MGH1-like glycoside hydrolase" evidence="2">
    <location>
        <begin position="435"/>
        <end position="590"/>
    </location>
</feature>
<dbReference type="Pfam" id="PF14742">
    <property type="entry name" value="GDE_N_bis"/>
    <property type="match status" value="1"/>
</dbReference>
<comment type="caution">
    <text evidence="3">The sequence shown here is derived from an EMBL/GenBank/DDBJ whole genome shotgun (WGS) entry which is preliminary data.</text>
</comment>
<name>A0ABV2VJY5_9ACTN</name>
<dbReference type="Proteomes" id="UP001550348">
    <property type="component" value="Unassembled WGS sequence"/>
</dbReference>